<accession>A0A848GH28</accession>
<evidence type="ECO:0008006" key="4">
    <source>
        <dbReference type="Google" id="ProtNLM"/>
    </source>
</evidence>
<dbReference type="EMBL" id="JABBGC010000001">
    <property type="protein sequence ID" value="NML37456.1"/>
    <property type="molecule type" value="Genomic_DNA"/>
</dbReference>
<evidence type="ECO:0000313" key="3">
    <source>
        <dbReference type="Proteomes" id="UP000583266"/>
    </source>
</evidence>
<gene>
    <name evidence="2" type="ORF">HHL17_09655</name>
</gene>
<feature type="signal peptide" evidence="1">
    <location>
        <begin position="1"/>
        <end position="17"/>
    </location>
</feature>
<proteinExistence type="predicted"/>
<protein>
    <recommendedName>
        <fullName evidence="4">Lipoprotein</fullName>
    </recommendedName>
</protein>
<evidence type="ECO:0000313" key="2">
    <source>
        <dbReference type="EMBL" id="NML37456.1"/>
    </source>
</evidence>
<dbReference type="RefSeq" id="WP_169224517.1">
    <property type="nucleotide sequence ID" value="NZ_JABBGC010000001.1"/>
</dbReference>
<comment type="caution">
    <text evidence="2">The sequence shown here is derived from an EMBL/GenBank/DDBJ whole genome shotgun (WGS) entry which is preliminary data.</text>
</comment>
<name>A0A848GH28_9BACT</name>
<dbReference type="PROSITE" id="PS51257">
    <property type="entry name" value="PROKAR_LIPOPROTEIN"/>
    <property type="match status" value="1"/>
</dbReference>
<dbReference type="AlphaFoldDB" id="A0A848GH28"/>
<organism evidence="2 3">
    <name type="scientific">Chitinophaga fulva</name>
    <dbReference type="NCBI Taxonomy" id="2728842"/>
    <lineage>
        <taxon>Bacteria</taxon>
        <taxon>Pseudomonadati</taxon>
        <taxon>Bacteroidota</taxon>
        <taxon>Chitinophagia</taxon>
        <taxon>Chitinophagales</taxon>
        <taxon>Chitinophagaceae</taxon>
        <taxon>Chitinophaga</taxon>
    </lineage>
</organism>
<feature type="chain" id="PRO_5032471081" description="Lipoprotein" evidence="1">
    <location>
        <begin position="18"/>
        <end position="151"/>
    </location>
</feature>
<dbReference type="Proteomes" id="UP000583266">
    <property type="component" value="Unassembled WGS sequence"/>
</dbReference>
<reference evidence="2 3" key="1">
    <citation type="submission" date="2020-04" db="EMBL/GenBank/DDBJ databases">
        <title>Chitinophaga sp. G-6-1-13 sp. nov., isolated from soil.</title>
        <authorList>
            <person name="Dahal R.H."/>
            <person name="Chaudhary D.K."/>
        </authorList>
    </citation>
    <scope>NUCLEOTIDE SEQUENCE [LARGE SCALE GENOMIC DNA]</scope>
    <source>
        <strain evidence="2 3">G-6-1-13</strain>
    </source>
</reference>
<keyword evidence="1" id="KW-0732">Signal</keyword>
<keyword evidence="3" id="KW-1185">Reference proteome</keyword>
<sequence>MKKIAAVAFIVICFVSACNMFSAGSYPYAEIYKYKISKDSLIDMLELLKTNDSSLVVPEVYRFDDGHHDSLGYWYYIYFYNKKRDEIILTWVRESIDVAYTDFAFVEVKKREEVGNWKEINRDFGRTENKGRKAEFKALVLDRIHLPIEED</sequence>
<evidence type="ECO:0000256" key="1">
    <source>
        <dbReference type="SAM" id="SignalP"/>
    </source>
</evidence>